<protein>
    <submittedName>
        <fullName evidence="2">Uncharacterized protein</fullName>
    </submittedName>
</protein>
<evidence type="ECO:0000313" key="2">
    <source>
        <dbReference type="EMBL" id="CAK9031892.1"/>
    </source>
</evidence>
<keyword evidence="1" id="KW-0812">Transmembrane</keyword>
<accession>A0ABP0KZB6</accession>
<evidence type="ECO:0000313" key="3">
    <source>
        <dbReference type="Proteomes" id="UP001642484"/>
    </source>
</evidence>
<name>A0ABP0KZB6_9DINO</name>
<keyword evidence="1" id="KW-0472">Membrane</keyword>
<evidence type="ECO:0000256" key="1">
    <source>
        <dbReference type="SAM" id="Phobius"/>
    </source>
</evidence>
<dbReference type="EMBL" id="CAXAMN010010480">
    <property type="protein sequence ID" value="CAK9031892.1"/>
    <property type="molecule type" value="Genomic_DNA"/>
</dbReference>
<proteinExistence type="predicted"/>
<gene>
    <name evidence="2" type="ORF">CCMP2556_LOCUS18467</name>
</gene>
<reference evidence="2 3" key="1">
    <citation type="submission" date="2024-02" db="EMBL/GenBank/DDBJ databases">
        <authorList>
            <person name="Chen Y."/>
            <person name="Shah S."/>
            <person name="Dougan E. K."/>
            <person name="Thang M."/>
            <person name="Chan C."/>
        </authorList>
    </citation>
    <scope>NUCLEOTIDE SEQUENCE [LARGE SCALE GENOMIC DNA]</scope>
</reference>
<dbReference type="Proteomes" id="UP001642484">
    <property type="component" value="Unassembled WGS sequence"/>
</dbReference>
<keyword evidence="3" id="KW-1185">Reference proteome</keyword>
<feature type="transmembrane region" description="Helical" evidence="1">
    <location>
        <begin position="6"/>
        <end position="29"/>
    </location>
</feature>
<keyword evidence="1" id="KW-1133">Transmembrane helix</keyword>
<sequence>MPECQLMGHGALISFFRLIFRGFLVWVGAPGISTSNKKLRSGLLALLRMERSDATTGSKLGSNNMDGSGPEEVLDEMEVVTLLVMASCLRV</sequence>
<organism evidence="2 3">
    <name type="scientific">Durusdinium trenchii</name>
    <dbReference type="NCBI Taxonomy" id="1381693"/>
    <lineage>
        <taxon>Eukaryota</taxon>
        <taxon>Sar</taxon>
        <taxon>Alveolata</taxon>
        <taxon>Dinophyceae</taxon>
        <taxon>Suessiales</taxon>
        <taxon>Symbiodiniaceae</taxon>
        <taxon>Durusdinium</taxon>
    </lineage>
</organism>
<comment type="caution">
    <text evidence="2">The sequence shown here is derived from an EMBL/GenBank/DDBJ whole genome shotgun (WGS) entry which is preliminary data.</text>
</comment>